<accession>T1KQ64</accession>
<name>T1KQ64_TETUR</name>
<keyword evidence="1" id="KW-0472">Membrane</keyword>
<evidence type="ECO:0000256" key="1">
    <source>
        <dbReference type="SAM" id="Phobius"/>
    </source>
</evidence>
<dbReference type="AlphaFoldDB" id="T1KQ64"/>
<feature type="transmembrane region" description="Helical" evidence="1">
    <location>
        <begin position="315"/>
        <end position="338"/>
    </location>
</feature>
<sequence>MINFDSLRFGGIFNLYNKLKLKLISQWQHISLSALKIKLIKLLSGLPDHSSTPEKTIEKLVKYEKFSIFFGASRVGFNQNVSHRPTRTDYFGLTMRIIGQINLARLICLTVIDNEDYQLYLGDIAYKTKHRTVVNFLLTVVFLFGVINSEWLVLYDKGGAFSGLSIYSAIIKNGFDPVLLQMTSNQAIKFQRSIHILITQLNRSFKFCCLFLAARYFSILLFNPNFYQDKEFVFYSLVWSLIAISVTFTLIGKYFAIFGYLILIQVYHLVRLESVVELADSYRSSKFSNELVSSFTKYTFDSLNQSEKCFKRTGFLVLCIFTVIAFIGDLCIFYGFIIRFHSPLFANSVGSMGCVVFIIIGCLSFIAREFIIKMERLYSHLHVICPYNVFNVYNQLKLLQLMERLSEPNNGIQLGSIATIGKDFFIRFMLEIGSSLMLFTLNFKRYF</sequence>
<evidence type="ECO:0000313" key="3">
    <source>
        <dbReference type="Proteomes" id="UP000015104"/>
    </source>
</evidence>
<dbReference type="HOGENOM" id="CLU_048807_0_0_1"/>
<reference evidence="3" key="1">
    <citation type="submission" date="2011-08" db="EMBL/GenBank/DDBJ databases">
        <authorList>
            <person name="Rombauts S."/>
        </authorList>
    </citation>
    <scope>NUCLEOTIDE SEQUENCE</scope>
    <source>
        <strain evidence="3">London</strain>
    </source>
</reference>
<feature type="transmembrane region" description="Helical" evidence="1">
    <location>
        <begin position="344"/>
        <end position="367"/>
    </location>
</feature>
<feature type="transmembrane region" description="Helical" evidence="1">
    <location>
        <begin position="133"/>
        <end position="154"/>
    </location>
</feature>
<dbReference type="Proteomes" id="UP000015104">
    <property type="component" value="Unassembled WGS sequence"/>
</dbReference>
<protein>
    <recommendedName>
        <fullName evidence="4">Gustatory receptor</fullName>
    </recommendedName>
</protein>
<evidence type="ECO:0000313" key="2">
    <source>
        <dbReference type="EnsemblMetazoa" id="tetur17g03020.1"/>
    </source>
</evidence>
<keyword evidence="1" id="KW-1133">Transmembrane helix</keyword>
<evidence type="ECO:0008006" key="4">
    <source>
        <dbReference type="Google" id="ProtNLM"/>
    </source>
</evidence>
<dbReference type="EnsemblMetazoa" id="tetur17g03020.1">
    <property type="protein sequence ID" value="tetur17g03020.1"/>
    <property type="gene ID" value="tetur17g03020"/>
</dbReference>
<proteinExistence type="predicted"/>
<reference evidence="2" key="2">
    <citation type="submission" date="2015-06" db="UniProtKB">
        <authorList>
            <consortium name="EnsemblMetazoa"/>
        </authorList>
    </citation>
    <scope>IDENTIFICATION</scope>
</reference>
<keyword evidence="3" id="KW-1185">Reference proteome</keyword>
<feature type="transmembrane region" description="Helical" evidence="1">
    <location>
        <begin position="234"/>
        <end position="263"/>
    </location>
</feature>
<organism evidence="2 3">
    <name type="scientific">Tetranychus urticae</name>
    <name type="common">Two-spotted spider mite</name>
    <dbReference type="NCBI Taxonomy" id="32264"/>
    <lineage>
        <taxon>Eukaryota</taxon>
        <taxon>Metazoa</taxon>
        <taxon>Ecdysozoa</taxon>
        <taxon>Arthropoda</taxon>
        <taxon>Chelicerata</taxon>
        <taxon>Arachnida</taxon>
        <taxon>Acari</taxon>
        <taxon>Acariformes</taxon>
        <taxon>Trombidiformes</taxon>
        <taxon>Prostigmata</taxon>
        <taxon>Eleutherengona</taxon>
        <taxon>Raphignathae</taxon>
        <taxon>Tetranychoidea</taxon>
        <taxon>Tetranychidae</taxon>
        <taxon>Tetranychus</taxon>
    </lineage>
</organism>
<dbReference type="EMBL" id="CAEY01000348">
    <property type="status" value="NOT_ANNOTATED_CDS"/>
    <property type="molecule type" value="Genomic_DNA"/>
</dbReference>
<keyword evidence="1" id="KW-0812">Transmembrane</keyword>